<evidence type="ECO:0000256" key="1">
    <source>
        <dbReference type="SAM" id="Phobius"/>
    </source>
</evidence>
<sequence length="112" mass="12698">MKNSLTLMVLILAYIVAVGTLNVTGNYVTKHLSAVMRSITETLRTLGVWSLSLFVYYVMQWKDSTSPGEQWTTYSWLELLGFALMVYGTLAYKQLVCLPEPPKSPFMSNLHK</sequence>
<protein>
    <submittedName>
        <fullName evidence="2">Uncharacterized protein</fullName>
    </submittedName>
</protein>
<feature type="transmembrane region" description="Helical" evidence="1">
    <location>
        <begin position="79"/>
        <end position="98"/>
    </location>
</feature>
<evidence type="ECO:0000313" key="3">
    <source>
        <dbReference type="Proteomes" id="UP001162029"/>
    </source>
</evidence>
<dbReference type="AlphaFoldDB" id="A0AAV0VA84"/>
<dbReference type="Proteomes" id="UP001162029">
    <property type="component" value="Unassembled WGS sequence"/>
</dbReference>
<dbReference type="PANTHER" id="PTHR13146">
    <property type="match status" value="1"/>
</dbReference>
<dbReference type="EMBL" id="CANTFM010002281">
    <property type="protein sequence ID" value="CAI5745408.1"/>
    <property type="molecule type" value="Genomic_DNA"/>
</dbReference>
<keyword evidence="1" id="KW-1133">Transmembrane helix</keyword>
<keyword evidence="1" id="KW-0812">Transmembrane</keyword>
<keyword evidence="1" id="KW-0472">Membrane</keyword>
<feature type="transmembrane region" description="Helical" evidence="1">
    <location>
        <begin position="41"/>
        <end position="59"/>
    </location>
</feature>
<organism evidence="2 3">
    <name type="scientific">Peronospora destructor</name>
    <dbReference type="NCBI Taxonomy" id="86335"/>
    <lineage>
        <taxon>Eukaryota</taxon>
        <taxon>Sar</taxon>
        <taxon>Stramenopiles</taxon>
        <taxon>Oomycota</taxon>
        <taxon>Peronosporomycetes</taxon>
        <taxon>Peronosporales</taxon>
        <taxon>Peronosporaceae</taxon>
        <taxon>Peronospora</taxon>
    </lineage>
</organism>
<comment type="caution">
    <text evidence="2">The sequence shown here is derived from an EMBL/GenBank/DDBJ whole genome shotgun (WGS) entry which is preliminary data.</text>
</comment>
<dbReference type="GO" id="GO:0016020">
    <property type="term" value="C:membrane"/>
    <property type="evidence" value="ECO:0007669"/>
    <property type="project" value="TreeGrafter"/>
</dbReference>
<gene>
    <name evidence="2" type="ORF">PDE001_LOCUS10488</name>
</gene>
<dbReference type="PANTHER" id="PTHR13146:SF6">
    <property type="entry name" value="THH1_TOM1_TOM3 DOMAIN-CONTAINING PROTEIN"/>
    <property type="match status" value="1"/>
</dbReference>
<feature type="transmembrane region" description="Helical" evidence="1">
    <location>
        <begin position="6"/>
        <end position="29"/>
    </location>
</feature>
<accession>A0AAV0VA84</accession>
<proteinExistence type="predicted"/>
<keyword evidence="3" id="KW-1185">Reference proteome</keyword>
<name>A0AAV0VA84_9STRA</name>
<reference evidence="2" key="1">
    <citation type="submission" date="2022-12" db="EMBL/GenBank/DDBJ databases">
        <authorList>
            <person name="Webb A."/>
        </authorList>
    </citation>
    <scope>NUCLEOTIDE SEQUENCE</scope>
    <source>
        <strain evidence="2">Pd1</strain>
    </source>
</reference>
<evidence type="ECO:0000313" key="2">
    <source>
        <dbReference type="EMBL" id="CAI5745408.1"/>
    </source>
</evidence>